<proteinExistence type="predicted"/>
<name>A0A3G8Y829_9FLAO</name>
<sequence length="226" mass="27027">MKTKLTLLSFAVILILNSCHKEIKSEKGGIDIISNVYFNASKGLDQMQSFHISKMSYSEDDLIEIVPDRSFPEISKQLYFIKDSLCYPLDFERKTVLFSELVLKQKPIMVWKKKEGAVFSKEWIPNYRNRKKLSDTVLFGKQYKRFEINSPWNYTRFYIYPTDTILPYSLYRHAEQDYHGRLERIDSYNKKNDIFVTLQLIPRKNWDEAARELFEFNHFVTRTENE</sequence>
<dbReference type="EMBL" id="CP034161">
    <property type="protein sequence ID" value="AZI38674.1"/>
    <property type="molecule type" value="Genomic_DNA"/>
</dbReference>
<organism evidence="1 2">
    <name type="scientific">Epilithonimonas vandammei</name>
    <dbReference type="NCBI Taxonomy" id="2487072"/>
    <lineage>
        <taxon>Bacteria</taxon>
        <taxon>Pseudomonadati</taxon>
        <taxon>Bacteroidota</taxon>
        <taxon>Flavobacteriia</taxon>
        <taxon>Flavobacteriales</taxon>
        <taxon>Weeksellaceae</taxon>
        <taxon>Chryseobacterium group</taxon>
        <taxon>Epilithonimonas</taxon>
    </lineage>
</organism>
<dbReference type="AlphaFoldDB" id="A0A3G8Y829"/>
<dbReference type="RefSeq" id="WP_124801009.1">
    <property type="nucleotide sequence ID" value="NZ_CP034161.1"/>
</dbReference>
<evidence type="ECO:0000313" key="2">
    <source>
        <dbReference type="Proteomes" id="UP000281810"/>
    </source>
</evidence>
<protein>
    <submittedName>
        <fullName evidence="1">Uncharacterized protein</fullName>
    </submittedName>
</protein>
<dbReference type="OrthoDB" id="1236931at2"/>
<reference evidence="2" key="1">
    <citation type="submission" date="2018-11" db="EMBL/GenBank/DDBJ databases">
        <title>Proposal to divide the Flavobacteriaceae and reorganize its genera based on Amino Acid Identity values calculated from whole genome sequences.</title>
        <authorList>
            <person name="Nicholson A.C."/>
            <person name="Gulvik C.A."/>
            <person name="Whitney A.M."/>
            <person name="Humrighouse B.W."/>
            <person name="Bell M."/>
            <person name="Holmes B."/>
            <person name="Steigerwalt A.B."/>
            <person name="Villarma A."/>
            <person name="Sheth M."/>
            <person name="Batra D."/>
            <person name="Pryor J."/>
            <person name="Bernardet J.-F."/>
            <person name="Hugo C."/>
            <person name="Kampfer P."/>
            <person name="Newman J.D."/>
            <person name="McQuiston J.R."/>
        </authorList>
    </citation>
    <scope>NUCLEOTIDE SEQUENCE [LARGE SCALE GENOMIC DNA]</scope>
    <source>
        <strain evidence="2">F5649</strain>
    </source>
</reference>
<gene>
    <name evidence="1" type="ORF">EIB74_01285</name>
</gene>
<dbReference type="Proteomes" id="UP000281810">
    <property type="component" value="Chromosome"/>
</dbReference>
<keyword evidence="2" id="KW-1185">Reference proteome</keyword>
<accession>A0A3G8Y829</accession>
<evidence type="ECO:0000313" key="1">
    <source>
        <dbReference type="EMBL" id="AZI38674.1"/>
    </source>
</evidence>